<feature type="compositionally biased region" description="Basic residues" evidence="1">
    <location>
        <begin position="286"/>
        <end position="299"/>
    </location>
</feature>
<feature type="region of interest" description="Disordered" evidence="1">
    <location>
        <begin position="1"/>
        <end position="47"/>
    </location>
</feature>
<sequence>MRGGGSVGRPRAADGTPPRTRPCRGPVPRPATPPAPRSAGAVAPLSHLPTTARNLRVENGSRPCACCLRGARPRVRARRDVLRGRPAACSRRADDHGDRLGRRPFRAARDPRAAAGAAADPGRARIRRGGRRPRGRPLHDPPHGGRRGGPAAPRGRRETAPGPRRDRPAPDRDRHLRHLPAFRARGQQAGPVARLPRLPRCDARPVRRLPQPGAGGRPHPRLPEQLCARPVADRGLCPCPAPRHPPGRVRGGHRTPARPADAAAAVPGRGPTPAGVGGVGRDRPPRQARARRVAGRGGRRTAVGDRCAPDRRLERTARVDLSARRTGRGGSGPGSRASTGTGRPKSEGCEAT</sequence>
<accession>A0A7H1PS86</accession>
<dbReference type="Proteomes" id="UP000516422">
    <property type="component" value="Chromosome"/>
</dbReference>
<protein>
    <submittedName>
        <fullName evidence="2">Uncharacterized protein</fullName>
    </submittedName>
</protein>
<feature type="compositionally biased region" description="Low complexity" evidence="1">
    <location>
        <begin position="334"/>
        <end position="343"/>
    </location>
</feature>
<feature type="compositionally biased region" description="Basic and acidic residues" evidence="1">
    <location>
        <begin position="155"/>
        <end position="173"/>
    </location>
</feature>
<gene>
    <name evidence="2" type="ORF">HEP81_00580</name>
</gene>
<organism evidence="2 3">
    <name type="scientific">Streptomyces griseofuscus</name>
    <dbReference type="NCBI Taxonomy" id="146922"/>
    <lineage>
        <taxon>Bacteria</taxon>
        <taxon>Bacillati</taxon>
        <taxon>Actinomycetota</taxon>
        <taxon>Actinomycetes</taxon>
        <taxon>Kitasatosporales</taxon>
        <taxon>Streptomycetaceae</taxon>
        <taxon>Streptomyces</taxon>
    </lineage>
</organism>
<feature type="region of interest" description="Disordered" evidence="1">
    <location>
        <begin position="75"/>
        <end position="173"/>
    </location>
</feature>
<name>A0A7H1PS86_9ACTN</name>
<feature type="region of interest" description="Disordered" evidence="1">
    <location>
        <begin position="238"/>
        <end position="352"/>
    </location>
</feature>
<dbReference type="EMBL" id="CP051006">
    <property type="protein sequence ID" value="QNT90916.1"/>
    <property type="molecule type" value="Genomic_DNA"/>
</dbReference>
<feature type="compositionally biased region" description="Low complexity" evidence="1">
    <location>
        <begin position="15"/>
        <end position="24"/>
    </location>
</feature>
<proteinExistence type="predicted"/>
<dbReference type="KEGG" id="sgf:HEP81_00580"/>
<evidence type="ECO:0000313" key="3">
    <source>
        <dbReference type="Proteomes" id="UP000516422"/>
    </source>
</evidence>
<dbReference type="AlphaFoldDB" id="A0A7H1PS86"/>
<evidence type="ECO:0000256" key="1">
    <source>
        <dbReference type="SAM" id="MobiDB-lite"/>
    </source>
</evidence>
<feature type="compositionally biased region" description="Low complexity" evidence="1">
    <location>
        <begin position="257"/>
        <end position="271"/>
    </location>
</feature>
<feature type="compositionally biased region" description="Pro residues" evidence="1">
    <location>
        <begin position="25"/>
        <end position="36"/>
    </location>
</feature>
<feature type="compositionally biased region" description="Basic residues" evidence="1">
    <location>
        <begin position="245"/>
        <end position="256"/>
    </location>
</feature>
<evidence type="ECO:0000313" key="2">
    <source>
        <dbReference type="EMBL" id="QNT90916.1"/>
    </source>
</evidence>
<reference evidence="2 3" key="1">
    <citation type="submission" date="2020-04" db="EMBL/GenBank/DDBJ databases">
        <title>Characterization and engineering of Streptomyces griseofuscus DSM40191 as a potential heterologous host for expression of BGCs.</title>
        <authorList>
            <person name="Gren T."/>
            <person name="Whitford C.M."/>
            <person name="Mohite O.S."/>
            <person name="Joergensen T.S."/>
            <person name="Nielsen J.B."/>
            <person name="Lee S.Y."/>
            <person name="Weber T."/>
        </authorList>
    </citation>
    <scope>NUCLEOTIDE SEQUENCE [LARGE SCALE GENOMIC DNA]</scope>
    <source>
        <strain evidence="2 3">DSM 40191</strain>
    </source>
</reference>
<feature type="compositionally biased region" description="Basic and acidic residues" evidence="1">
    <location>
        <begin position="307"/>
        <end position="323"/>
    </location>
</feature>
<feature type="compositionally biased region" description="Basic residues" evidence="1">
    <location>
        <begin position="124"/>
        <end position="136"/>
    </location>
</feature>
<feature type="region of interest" description="Disordered" evidence="1">
    <location>
        <begin position="204"/>
        <end position="223"/>
    </location>
</feature>
<feature type="compositionally biased region" description="Basic and acidic residues" evidence="1">
    <location>
        <begin position="91"/>
        <end position="112"/>
    </location>
</feature>